<organism evidence="1 2">
    <name type="scientific">Ignelater luminosus</name>
    <name type="common">Cucubano</name>
    <name type="synonym">Pyrophorus luminosus</name>
    <dbReference type="NCBI Taxonomy" id="2038154"/>
    <lineage>
        <taxon>Eukaryota</taxon>
        <taxon>Metazoa</taxon>
        <taxon>Ecdysozoa</taxon>
        <taxon>Arthropoda</taxon>
        <taxon>Hexapoda</taxon>
        <taxon>Insecta</taxon>
        <taxon>Pterygota</taxon>
        <taxon>Neoptera</taxon>
        <taxon>Endopterygota</taxon>
        <taxon>Coleoptera</taxon>
        <taxon>Polyphaga</taxon>
        <taxon>Elateriformia</taxon>
        <taxon>Elateroidea</taxon>
        <taxon>Elateridae</taxon>
        <taxon>Agrypninae</taxon>
        <taxon>Pyrophorini</taxon>
        <taxon>Ignelater</taxon>
    </lineage>
</organism>
<dbReference type="Proteomes" id="UP000801492">
    <property type="component" value="Unassembled WGS sequence"/>
</dbReference>
<dbReference type="EMBL" id="VTPC01008808">
    <property type="protein sequence ID" value="KAF2892328.1"/>
    <property type="molecule type" value="Genomic_DNA"/>
</dbReference>
<comment type="caution">
    <text evidence="1">The sequence shown here is derived from an EMBL/GenBank/DDBJ whole genome shotgun (WGS) entry which is preliminary data.</text>
</comment>
<sequence length="299" mass="33956">MCYGLTLKDTAALYAVANNKLIPELWKENQCAAIIWIYLFRQGHNNISLRPPEAKNLDRATNFNKTHVTFFFKNLKEVIEKHNLTALQIYNYDETGVTNVHKPPKILAPKHQKRVGKVINAKRDVHKMQPLDLSCFGPFKGYYNKAADEWMLNHPGTLMSIYGIASVTGQAFPSAFTPTNITKGFEKFGIFSYNSEVFQDYDFLSSYVSDRIEVPNIETDTSVQNKGTKVIFDINAPSTSKSGCSKKIVSPEVVRPHLRVSPRKISKTSKRKIKSTVLTDTPNKEELELAHEKRITKKD</sequence>
<proteinExistence type="predicted"/>
<accession>A0A8K0CRI7</accession>
<protein>
    <submittedName>
        <fullName evidence="1">Uncharacterized protein</fullName>
    </submittedName>
</protein>
<name>A0A8K0CRI7_IGNLU</name>
<gene>
    <name evidence="1" type="ORF">ILUMI_13846</name>
</gene>
<reference evidence="1" key="1">
    <citation type="submission" date="2019-08" db="EMBL/GenBank/DDBJ databases">
        <title>The genome of the North American firefly Photinus pyralis.</title>
        <authorList>
            <consortium name="Photinus pyralis genome working group"/>
            <person name="Fallon T.R."/>
            <person name="Sander Lower S.E."/>
            <person name="Weng J.-K."/>
        </authorList>
    </citation>
    <scope>NUCLEOTIDE SEQUENCE</scope>
    <source>
        <strain evidence="1">TRF0915ILg1</strain>
        <tissue evidence="1">Whole body</tissue>
    </source>
</reference>
<dbReference type="OrthoDB" id="4327074at2759"/>
<evidence type="ECO:0000313" key="1">
    <source>
        <dbReference type="EMBL" id="KAF2892328.1"/>
    </source>
</evidence>
<dbReference type="AlphaFoldDB" id="A0A8K0CRI7"/>
<keyword evidence="2" id="KW-1185">Reference proteome</keyword>
<evidence type="ECO:0000313" key="2">
    <source>
        <dbReference type="Proteomes" id="UP000801492"/>
    </source>
</evidence>